<protein>
    <submittedName>
        <fullName evidence="1">Uncharacterized protein</fullName>
    </submittedName>
</protein>
<reference evidence="1" key="2">
    <citation type="submission" date="2015-03" db="EMBL/GenBank/DDBJ databases">
        <authorList>
            <person name="Chow C.-E.T."/>
            <person name="Winget D.M."/>
            <person name="White R.A.III."/>
            <person name="Hallam S.J."/>
            <person name="Suttle C.A."/>
        </authorList>
    </citation>
    <scope>NUCLEOTIDE SEQUENCE</scope>
    <source>
        <strain evidence="1">Anoxic2_3</strain>
    </source>
</reference>
<dbReference type="EMBL" id="KR029587">
    <property type="protein sequence ID" value="AKH46843.1"/>
    <property type="molecule type" value="Genomic_DNA"/>
</dbReference>
<proteinExistence type="predicted"/>
<evidence type="ECO:0000313" key="1">
    <source>
        <dbReference type="EMBL" id="AKH46843.1"/>
    </source>
</evidence>
<accession>A0A0F7L5M7</accession>
<sequence length="53" mass="5733">MIALCAARLCAGMRCQRGHAFPFPSARSCDLPVHSLASCHRVLLLPLTLSPKD</sequence>
<name>A0A0F7L5M7_9VIRU</name>
<organism evidence="1">
    <name type="scientific">uncultured marine virus</name>
    <dbReference type="NCBI Taxonomy" id="186617"/>
    <lineage>
        <taxon>Viruses</taxon>
        <taxon>environmental samples</taxon>
    </lineage>
</organism>
<reference evidence="1" key="1">
    <citation type="journal article" date="2015" name="Front. Microbiol.">
        <title>Combining genomic sequencing methods to explore viral diversity and reveal potential virus-host interactions.</title>
        <authorList>
            <person name="Chow C.E."/>
            <person name="Winget D.M."/>
            <person name="White R.A.III."/>
            <person name="Hallam S.J."/>
            <person name="Suttle C.A."/>
        </authorList>
    </citation>
    <scope>NUCLEOTIDE SEQUENCE</scope>
    <source>
        <strain evidence="1">Anoxic2_3</strain>
    </source>
</reference>